<feature type="compositionally biased region" description="Basic and acidic residues" evidence="2">
    <location>
        <begin position="404"/>
        <end position="417"/>
    </location>
</feature>
<evidence type="ECO:0000256" key="2">
    <source>
        <dbReference type="SAM" id="MobiDB-lite"/>
    </source>
</evidence>
<organism evidence="4 5">
    <name type="scientific">Sinomonas terrae</name>
    <dbReference type="NCBI Taxonomy" id="2908838"/>
    <lineage>
        <taxon>Bacteria</taxon>
        <taxon>Bacillati</taxon>
        <taxon>Actinomycetota</taxon>
        <taxon>Actinomycetes</taxon>
        <taxon>Micrococcales</taxon>
        <taxon>Micrococcaceae</taxon>
        <taxon>Sinomonas</taxon>
    </lineage>
</organism>
<dbReference type="CDD" id="cd00085">
    <property type="entry name" value="HNHc"/>
    <property type="match status" value="1"/>
</dbReference>
<feature type="region of interest" description="Disordered" evidence="2">
    <location>
        <begin position="403"/>
        <end position="429"/>
    </location>
</feature>
<dbReference type="InterPro" id="IPR002711">
    <property type="entry name" value="HNH"/>
</dbReference>
<dbReference type="Gene3D" id="1.10.30.50">
    <property type="match status" value="1"/>
</dbReference>
<feature type="compositionally biased region" description="Low complexity" evidence="2">
    <location>
        <begin position="742"/>
        <end position="771"/>
    </location>
</feature>
<dbReference type="InterPro" id="IPR003870">
    <property type="entry name" value="DUF222"/>
</dbReference>
<proteinExistence type="inferred from homology"/>
<dbReference type="Pfam" id="PF02720">
    <property type="entry name" value="DUF222"/>
    <property type="match status" value="1"/>
</dbReference>
<dbReference type="SMART" id="SM00507">
    <property type="entry name" value="HNHc"/>
    <property type="match status" value="1"/>
</dbReference>
<feature type="region of interest" description="Disordered" evidence="2">
    <location>
        <begin position="669"/>
        <end position="703"/>
    </location>
</feature>
<dbReference type="Proteomes" id="UP001202922">
    <property type="component" value="Unassembled WGS sequence"/>
</dbReference>
<dbReference type="EMBL" id="JAKZBV010000001">
    <property type="protein sequence ID" value="MCH6471467.1"/>
    <property type="molecule type" value="Genomic_DNA"/>
</dbReference>
<evidence type="ECO:0000259" key="3">
    <source>
        <dbReference type="SMART" id="SM00507"/>
    </source>
</evidence>
<feature type="compositionally biased region" description="Low complexity" evidence="2">
    <location>
        <begin position="1"/>
        <end position="20"/>
    </location>
</feature>
<feature type="region of interest" description="Disordered" evidence="2">
    <location>
        <begin position="522"/>
        <end position="552"/>
    </location>
</feature>
<feature type="region of interest" description="Disordered" evidence="2">
    <location>
        <begin position="729"/>
        <end position="801"/>
    </location>
</feature>
<dbReference type="RefSeq" id="WP_241055275.1">
    <property type="nucleotide sequence ID" value="NZ_JAKZBV010000001.1"/>
</dbReference>
<name>A0ABS9U4M6_9MICC</name>
<feature type="region of interest" description="Disordered" evidence="2">
    <location>
        <begin position="327"/>
        <end position="356"/>
    </location>
</feature>
<sequence>MGAEPQACAGAAAEGSSEGGVNVQWPGTPWQEDMRPEEAGWRETVGWTDQHPLDQPLLDDVPDEDVLPECVLRASAAHVDDRAEGVLLESGEILPEGGEILPEGGEILPGSGGLPESGDLLPGAGDILPDSGEALPEAGDIVPEGAACGGAEAGLEAADTCTGSSDSWTSVVVFGDRPDSPLFGSVGLPATEGLSADEALAVAECAERVIGWATGVRLRALARLEPALAAEDIPRRGSQPVRFGGAEAHALAVAEAATSSAISEMAAARLLHDAVDLTGSQSDVLEAVQTGAISFQHARVILDQARTLPPEVAQEFGREALERAVTRSGRRRTPSELRSALKRVRERMHPESIQSRKKAAARERGVWFAPEPDGMCTLTAFLPAEAGLAVLNGLDTDARTALAEARRSAGQESDQRSPETSAAAAAAGERTLSQLRADALIHRLLGSPDPAFVGPFRPEVVVTIPLDLALVSEISSPAPAMGTVDAVVETEDELAREQPALAPAIAGSARVAGLPSAAGSPSVAGSLNASGSPSAGVPPTAARSPGEASRRAVAELEGYGPIDAPTARRLASLAPNWDRLFTDPITGAALGVGRTAYRPPKALRRYLAHRDGGCLFPGCTRRAKVCEPDHIIEWQDGGKTDPDNLALLCRKHHALKSIGAWSYQHLAPDRGVEHGNRTGHDDRAEQGGGAGGPARVEDGDRLRHGNPAEAAHLLRWRSPLGRTHISETALPEIAPPEPPAPEIGLPECAVPGSAAPGSAAPGSAVPESAVPGSAVPERGVPDRGAPIPRTLSEAPNQPPPF</sequence>
<evidence type="ECO:0000313" key="4">
    <source>
        <dbReference type="EMBL" id="MCH6471467.1"/>
    </source>
</evidence>
<feature type="compositionally biased region" description="Basic and acidic residues" evidence="2">
    <location>
        <begin position="32"/>
        <end position="41"/>
    </location>
</feature>
<reference evidence="4 5" key="1">
    <citation type="submission" date="2022-03" db="EMBL/GenBank/DDBJ databases">
        <title>Sinomonas sp. isolated from a soil.</title>
        <authorList>
            <person name="Han J."/>
            <person name="Kim D.-U."/>
        </authorList>
    </citation>
    <scope>NUCLEOTIDE SEQUENCE [LARGE SCALE GENOMIC DNA]</scope>
    <source>
        <strain evidence="4 5">5-5</strain>
    </source>
</reference>
<evidence type="ECO:0000313" key="5">
    <source>
        <dbReference type="Proteomes" id="UP001202922"/>
    </source>
</evidence>
<feature type="region of interest" description="Disordered" evidence="2">
    <location>
        <begin position="1"/>
        <end position="42"/>
    </location>
</feature>
<feature type="domain" description="HNH nuclease" evidence="3">
    <location>
        <begin position="602"/>
        <end position="654"/>
    </location>
</feature>
<dbReference type="Pfam" id="PF01844">
    <property type="entry name" value="HNH"/>
    <property type="match status" value="1"/>
</dbReference>
<comment type="caution">
    <text evidence="4">The sequence shown here is derived from an EMBL/GenBank/DDBJ whole genome shotgun (WGS) entry which is preliminary data.</text>
</comment>
<accession>A0ABS9U4M6</accession>
<gene>
    <name evidence="4" type="ORF">L0M17_16015</name>
</gene>
<feature type="compositionally biased region" description="Basic and acidic residues" evidence="2">
    <location>
        <begin position="669"/>
        <end position="685"/>
    </location>
</feature>
<protein>
    <submittedName>
        <fullName evidence="4">DUF222 domain-containing protein</fullName>
    </submittedName>
</protein>
<dbReference type="InterPro" id="IPR003615">
    <property type="entry name" value="HNH_nuc"/>
</dbReference>
<evidence type="ECO:0000256" key="1">
    <source>
        <dbReference type="ARBA" id="ARBA00023450"/>
    </source>
</evidence>
<keyword evidence="5" id="KW-1185">Reference proteome</keyword>
<comment type="similarity">
    <text evidence="1">Belongs to the Rv1128c/1148c/1588c/1702c/1945/3466 family.</text>
</comment>